<accession>A0AAV8XV75</accession>
<comment type="caution">
    <text evidence="1">The sequence shown here is derived from an EMBL/GenBank/DDBJ whole genome shotgun (WGS) entry which is preliminary data.</text>
</comment>
<reference evidence="1" key="1">
    <citation type="journal article" date="2023" name="Insect Mol. Biol.">
        <title>Genome sequencing provides insights into the evolution of gene families encoding plant cell wall-degrading enzymes in longhorned beetles.</title>
        <authorList>
            <person name="Shin N.R."/>
            <person name="Okamura Y."/>
            <person name="Kirsch R."/>
            <person name="Pauchet Y."/>
        </authorList>
    </citation>
    <scope>NUCLEOTIDE SEQUENCE</scope>
    <source>
        <strain evidence="1">AMC_N1</strain>
    </source>
</reference>
<protein>
    <submittedName>
        <fullName evidence="1">Uncharacterized protein</fullName>
    </submittedName>
</protein>
<evidence type="ECO:0000313" key="1">
    <source>
        <dbReference type="EMBL" id="KAJ8942255.1"/>
    </source>
</evidence>
<dbReference type="AlphaFoldDB" id="A0AAV8XV75"/>
<keyword evidence="2" id="KW-1185">Reference proteome</keyword>
<name>A0AAV8XV75_9CUCU</name>
<dbReference type="Proteomes" id="UP001162162">
    <property type="component" value="Unassembled WGS sequence"/>
</dbReference>
<proteinExistence type="predicted"/>
<feature type="non-terminal residue" evidence="1">
    <location>
        <position position="1"/>
    </location>
</feature>
<sequence length="82" mass="8963">VICIWRALGALRRPRSARIKNACSGELLRLLGSLRGVFPNESIQTTTLRPSPISILLFETSSLSTSLEVGKFILPCFVCSSL</sequence>
<organism evidence="1 2">
    <name type="scientific">Aromia moschata</name>
    <dbReference type="NCBI Taxonomy" id="1265417"/>
    <lineage>
        <taxon>Eukaryota</taxon>
        <taxon>Metazoa</taxon>
        <taxon>Ecdysozoa</taxon>
        <taxon>Arthropoda</taxon>
        <taxon>Hexapoda</taxon>
        <taxon>Insecta</taxon>
        <taxon>Pterygota</taxon>
        <taxon>Neoptera</taxon>
        <taxon>Endopterygota</taxon>
        <taxon>Coleoptera</taxon>
        <taxon>Polyphaga</taxon>
        <taxon>Cucujiformia</taxon>
        <taxon>Chrysomeloidea</taxon>
        <taxon>Cerambycidae</taxon>
        <taxon>Cerambycinae</taxon>
        <taxon>Callichromatini</taxon>
        <taxon>Aromia</taxon>
    </lineage>
</organism>
<gene>
    <name evidence="1" type="ORF">NQ318_003102</name>
</gene>
<evidence type="ECO:0000313" key="2">
    <source>
        <dbReference type="Proteomes" id="UP001162162"/>
    </source>
</evidence>
<feature type="non-terminal residue" evidence="1">
    <location>
        <position position="82"/>
    </location>
</feature>
<dbReference type="EMBL" id="JAPWTK010000336">
    <property type="protein sequence ID" value="KAJ8942255.1"/>
    <property type="molecule type" value="Genomic_DNA"/>
</dbReference>